<keyword evidence="1" id="KW-0732">Signal</keyword>
<keyword evidence="2" id="KW-0813">Transport</keyword>
<dbReference type="InterPro" id="IPR039426">
    <property type="entry name" value="TonB-dep_rcpt-like"/>
</dbReference>
<dbReference type="InterPro" id="IPR037066">
    <property type="entry name" value="Plug_dom_sf"/>
</dbReference>
<keyword evidence="5" id="KW-0675">Receptor</keyword>
<keyword evidence="2" id="KW-0998">Cell outer membrane</keyword>
<dbReference type="GO" id="GO:0004866">
    <property type="term" value="F:endopeptidase inhibitor activity"/>
    <property type="evidence" value="ECO:0007669"/>
    <property type="project" value="InterPro"/>
</dbReference>
<dbReference type="GO" id="GO:0044718">
    <property type="term" value="P:siderophore transmembrane transport"/>
    <property type="evidence" value="ECO:0007669"/>
    <property type="project" value="TreeGrafter"/>
</dbReference>
<dbReference type="InterPro" id="IPR002890">
    <property type="entry name" value="MG2"/>
</dbReference>
<dbReference type="Pfam" id="PF07715">
    <property type="entry name" value="Plug"/>
    <property type="match status" value="1"/>
</dbReference>
<comment type="caution">
    <text evidence="5">The sequence shown here is derived from an EMBL/GenBank/DDBJ whole genome shotgun (WGS) entry which is preliminary data.</text>
</comment>
<organism evidence="5 6">
    <name type="scientific">Coprobacter fastidiosus</name>
    <dbReference type="NCBI Taxonomy" id="1099853"/>
    <lineage>
        <taxon>Bacteria</taxon>
        <taxon>Pseudomonadati</taxon>
        <taxon>Bacteroidota</taxon>
        <taxon>Bacteroidia</taxon>
        <taxon>Bacteroidales</taxon>
        <taxon>Barnesiellaceae</taxon>
        <taxon>Coprobacter</taxon>
    </lineage>
</organism>
<dbReference type="PANTHER" id="PTHR30069:SF29">
    <property type="entry name" value="HEMOGLOBIN AND HEMOGLOBIN-HAPTOGLOBIN-BINDING PROTEIN 1-RELATED"/>
    <property type="match status" value="1"/>
</dbReference>
<keyword evidence="2" id="KW-0812">Transmembrane</keyword>
<protein>
    <submittedName>
        <fullName evidence="5">TonB-dependent receptor</fullName>
    </submittedName>
</protein>
<keyword evidence="2" id="KW-0472">Membrane</keyword>
<dbReference type="Proteomes" id="UP000262954">
    <property type="component" value="Unassembled WGS sequence"/>
</dbReference>
<evidence type="ECO:0000313" key="5">
    <source>
        <dbReference type="EMBL" id="HBJ07623.1"/>
    </source>
</evidence>
<dbReference type="Gene3D" id="2.60.40.1930">
    <property type="match status" value="1"/>
</dbReference>
<reference evidence="5 6" key="1">
    <citation type="journal article" date="2018" name="Nat. Biotechnol.">
        <title>A standardized bacterial taxonomy based on genome phylogeny substantially revises the tree of life.</title>
        <authorList>
            <person name="Parks D.H."/>
            <person name="Chuvochina M."/>
            <person name="Waite D.W."/>
            <person name="Rinke C."/>
            <person name="Skarshewski A."/>
            <person name="Chaumeil P.A."/>
            <person name="Hugenholtz P."/>
        </authorList>
    </citation>
    <scope>NUCLEOTIDE SEQUENCE [LARGE SCALE GENOMIC DNA]</scope>
    <source>
        <strain evidence="5">UBA11482</strain>
    </source>
</reference>
<dbReference type="GO" id="GO:0015344">
    <property type="term" value="F:siderophore uptake transmembrane transporter activity"/>
    <property type="evidence" value="ECO:0007669"/>
    <property type="project" value="TreeGrafter"/>
</dbReference>
<evidence type="ECO:0000313" key="6">
    <source>
        <dbReference type="Proteomes" id="UP000262954"/>
    </source>
</evidence>
<evidence type="ECO:0000256" key="2">
    <source>
        <dbReference type="PROSITE-ProRule" id="PRU01360"/>
    </source>
</evidence>
<name>A0A354LZD4_9BACT</name>
<evidence type="ECO:0000259" key="3">
    <source>
        <dbReference type="Pfam" id="PF01835"/>
    </source>
</evidence>
<dbReference type="RefSeq" id="WP_122303937.1">
    <property type="nucleotide sequence ID" value="NZ_DBFMWK010000027.1"/>
</dbReference>
<dbReference type="Gene3D" id="2.170.130.10">
    <property type="entry name" value="TonB-dependent receptor, plug domain"/>
    <property type="match status" value="1"/>
</dbReference>
<comment type="similarity">
    <text evidence="2">Belongs to the TonB-dependent receptor family.</text>
</comment>
<accession>A0A354LZD4</accession>
<dbReference type="PROSITE" id="PS52016">
    <property type="entry name" value="TONB_DEPENDENT_REC_3"/>
    <property type="match status" value="1"/>
</dbReference>
<evidence type="ECO:0000256" key="1">
    <source>
        <dbReference type="ARBA" id="ARBA00022729"/>
    </source>
</evidence>
<proteinExistence type="inferred from homology"/>
<dbReference type="EMBL" id="DNWC01000021">
    <property type="protein sequence ID" value="HBJ07623.1"/>
    <property type="molecule type" value="Genomic_DNA"/>
</dbReference>
<evidence type="ECO:0000259" key="4">
    <source>
        <dbReference type="Pfam" id="PF07715"/>
    </source>
</evidence>
<dbReference type="SUPFAM" id="SSF56935">
    <property type="entry name" value="Porins"/>
    <property type="match status" value="1"/>
</dbReference>
<comment type="subcellular location">
    <subcellularLocation>
        <location evidence="2">Cell outer membrane</location>
        <topology evidence="2">Multi-pass membrane protein</topology>
    </subcellularLocation>
</comment>
<dbReference type="Pfam" id="PF01835">
    <property type="entry name" value="MG2"/>
    <property type="match status" value="1"/>
</dbReference>
<dbReference type="InterPro" id="IPR012910">
    <property type="entry name" value="Plug_dom"/>
</dbReference>
<dbReference type="PANTHER" id="PTHR30069">
    <property type="entry name" value="TONB-DEPENDENT OUTER MEMBRANE RECEPTOR"/>
    <property type="match status" value="1"/>
</dbReference>
<feature type="domain" description="TonB-dependent receptor plug" evidence="4">
    <location>
        <begin position="698"/>
        <end position="800"/>
    </location>
</feature>
<feature type="domain" description="Macroglobulin" evidence="3">
    <location>
        <begin position="55"/>
        <end position="135"/>
    </location>
</feature>
<sequence length="902" mass="101661">MNTYLSRLKTFIVLCLFIGFVPKIYSQDKNKSETFSQEDILTSYFDIISRIPQEKLYLQLDKPYYGAGESIWFKGYLVNAITHIDNTRSNFITVELIDRNDSIIQRKKVKRQEHGFQNNFVLPAEMPAGDYYIRAYSNWMVNADPEYMYLRDIKIGNAIDVSILSSIEYQKTDDGYLAKIKFFNNTNGVFSKTKIKYTVFDNELKKPIKGTSVTNEEGYIYISLPEFKTSDIQRRIDVRFDDKQYTYDRTFFIPNFSKDFHVDFLPEGGELLNTTNQIVAFKALGSDGFSKEITGIILNQTGDTISIFGSEYRGMGAVSISPQTGDKFHAIVTSSDNVTKRFELPEVKNDGIKLAAVHYKGYIRYQVQKSENTVLPDTLYLLAHTRGELRVLTRITEQNSIGKISDKTLKNGITHLMLLNSKGMPISERLVFIKHPPTDKWEIITDKKEYGKREKVKLNIAVTNSIDGMPLPGEYSISITDNNLVKNDSLADNICSNILLTSDLKGYIEAPGSYFKDNSGKTERYLDFVMLTHGWKRFKVKDINKLPDINVQYPVEQGLYISGTVKGLFGKKNKAPIIALAPTQNILQMTETNPEGRFMIDNLLFPDSTTFVIQARTKKGFATVDITIDSTAIPKTVHKIPFSNDSVQYMDDYLANVRDKYYNEGGMRVINLKEIVVKGHKISQENENKSIYSSVMNYSIDSEDIERTNANSVYDLLGTIPGVQRSGNQIRIRGNNRPPVVVVDDVMYDAPIDEIGQNENSFGPIGGSILESIVVSDIASLEIMKGSNASIFGSAGSGGAIIITLKKGAEVKGAPSPGLITIRPLGYTQDVQFYNPKYETPEEKQESTPDLRSTIYWNPFVTIGADGKQEIEFYTSDNPGSYHIVIEGISADGRVCRYVKDL</sequence>
<dbReference type="GO" id="GO:0009279">
    <property type="term" value="C:cell outer membrane"/>
    <property type="evidence" value="ECO:0007669"/>
    <property type="project" value="UniProtKB-SubCell"/>
</dbReference>
<dbReference type="AlphaFoldDB" id="A0A354LZD4"/>
<keyword evidence="2" id="KW-1134">Transmembrane beta strand</keyword>
<gene>
    <name evidence="5" type="ORF">DDY73_01330</name>
</gene>